<dbReference type="PANTHER" id="PTHR30622:SF2">
    <property type="entry name" value="UNDECAPRENYL-DIPHOSPHATASE"/>
    <property type="match status" value="1"/>
</dbReference>
<reference evidence="18" key="2">
    <citation type="submission" date="2021-09" db="EMBL/GenBank/DDBJ databases">
        <authorList>
            <person name="Gilroy R."/>
        </authorList>
    </citation>
    <scope>NUCLEOTIDE SEQUENCE</scope>
    <source>
        <strain evidence="18">CHK179-5677</strain>
    </source>
</reference>
<evidence type="ECO:0000313" key="19">
    <source>
        <dbReference type="Proteomes" id="UP000760668"/>
    </source>
</evidence>
<name>A0A921MKA0_9FIRM</name>
<evidence type="ECO:0000256" key="14">
    <source>
        <dbReference type="ARBA" id="ARBA00032707"/>
    </source>
</evidence>
<proteinExistence type="inferred from homology"/>
<evidence type="ECO:0000256" key="16">
    <source>
        <dbReference type="ARBA" id="ARBA00047594"/>
    </source>
</evidence>
<reference evidence="18" key="1">
    <citation type="journal article" date="2021" name="PeerJ">
        <title>Extensive microbial diversity within the chicken gut microbiome revealed by metagenomics and culture.</title>
        <authorList>
            <person name="Gilroy R."/>
            <person name="Ravi A."/>
            <person name="Getino M."/>
            <person name="Pursley I."/>
            <person name="Horton D.L."/>
            <person name="Alikhan N.F."/>
            <person name="Baker D."/>
            <person name="Gharbi K."/>
            <person name="Hall N."/>
            <person name="Watson M."/>
            <person name="Adriaenssens E.M."/>
            <person name="Foster-Nyarko E."/>
            <person name="Jarju S."/>
            <person name="Secka A."/>
            <person name="Antonio M."/>
            <person name="Oren A."/>
            <person name="Chaudhuri R.R."/>
            <person name="La Ragione R."/>
            <person name="Hildebrand F."/>
            <person name="Pallen M.J."/>
        </authorList>
    </citation>
    <scope>NUCLEOTIDE SEQUENCE</scope>
    <source>
        <strain evidence="18">CHK179-5677</strain>
    </source>
</reference>
<comment type="catalytic activity">
    <reaction evidence="16 17">
        <text>di-trans,octa-cis-undecaprenyl diphosphate + H2O = di-trans,octa-cis-undecaprenyl phosphate + phosphate + H(+)</text>
        <dbReference type="Rhea" id="RHEA:28094"/>
        <dbReference type="ChEBI" id="CHEBI:15377"/>
        <dbReference type="ChEBI" id="CHEBI:15378"/>
        <dbReference type="ChEBI" id="CHEBI:43474"/>
        <dbReference type="ChEBI" id="CHEBI:58405"/>
        <dbReference type="ChEBI" id="CHEBI:60392"/>
        <dbReference type="EC" id="3.6.1.27"/>
    </reaction>
</comment>
<feature type="transmembrane region" description="Helical" evidence="17">
    <location>
        <begin position="42"/>
        <end position="63"/>
    </location>
</feature>
<dbReference type="EC" id="3.6.1.27" evidence="3 17"/>
<evidence type="ECO:0000256" key="5">
    <source>
        <dbReference type="ARBA" id="ARBA00022475"/>
    </source>
</evidence>
<comment type="similarity">
    <text evidence="2 17">Belongs to the UppP family.</text>
</comment>
<evidence type="ECO:0000256" key="2">
    <source>
        <dbReference type="ARBA" id="ARBA00010621"/>
    </source>
</evidence>
<keyword evidence="13 17" id="KW-0961">Cell wall biogenesis/degradation</keyword>
<dbReference type="GO" id="GO:0046677">
    <property type="term" value="P:response to antibiotic"/>
    <property type="evidence" value="ECO:0007669"/>
    <property type="project" value="UniProtKB-UniRule"/>
</dbReference>
<dbReference type="GO" id="GO:0009252">
    <property type="term" value="P:peptidoglycan biosynthetic process"/>
    <property type="evidence" value="ECO:0007669"/>
    <property type="project" value="UniProtKB-KW"/>
</dbReference>
<dbReference type="EMBL" id="DYUC01000029">
    <property type="protein sequence ID" value="HJG86143.1"/>
    <property type="molecule type" value="Genomic_DNA"/>
</dbReference>
<dbReference type="HAMAP" id="MF_01006">
    <property type="entry name" value="Undec_diphosphatase"/>
    <property type="match status" value="1"/>
</dbReference>
<evidence type="ECO:0000256" key="12">
    <source>
        <dbReference type="ARBA" id="ARBA00023251"/>
    </source>
</evidence>
<accession>A0A921MKA0</accession>
<protein>
    <recommendedName>
        <fullName evidence="4 17">Undecaprenyl-diphosphatase</fullName>
        <ecNumber evidence="3 17">3.6.1.27</ecNumber>
    </recommendedName>
    <alternativeName>
        <fullName evidence="15 17">Bacitracin resistance protein</fullName>
    </alternativeName>
    <alternativeName>
        <fullName evidence="14 17">Undecaprenyl pyrophosphate phosphatase</fullName>
    </alternativeName>
</protein>
<dbReference type="PANTHER" id="PTHR30622">
    <property type="entry name" value="UNDECAPRENYL-DIPHOSPHATASE"/>
    <property type="match status" value="1"/>
</dbReference>
<dbReference type="Proteomes" id="UP000760668">
    <property type="component" value="Unassembled WGS sequence"/>
</dbReference>
<keyword evidence="7 17" id="KW-0378">Hydrolase</keyword>
<comment type="subcellular location">
    <subcellularLocation>
        <location evidence="1 17">Cell membrane</location>
        <topology evidence="1 17">Multi-pass membrane protein</topology>
    </subcellularLocation>
</comment>
<sequence>MNYLMSILMGLIQGVAEFLPISSSGHLTLFQAFFGMENMEETHMFFTVLLHFGTLISVCIVYWRDIIDMIREFFLGIRALAVRDESVGKPPATRRMVMLIVVATLPLFVMVFFKNTLEQVFSNPILVSCMLLLTGFILFFSDRLARGHKTAKNATVTDALLVGCAQAVAIIPGISRSGATISAGMLRGFDRNFAVRFSFLMSLPAVVGATLLELKDAATAPDFAEQVVPLLPVYLVGVVVSAVVGYFAIRLVKSLADKGKFGSFAYYCWAVGAVSLIAGILKFVIFA</sequence>
<evidence type="ECO:0000256" key="3">
    <source>
        <dbReference type="ARBA" id="ARBA00012374"/>
    </source>
</evidence>
<feature type="transmembrane region" description="Helical" evidence="17">
    <location>
        <begin position="264"/>
        <end position="285"/>
    </location>
</feature>
<evidence type="ECO:0000256" key="8">
    <source>
        <dbReference type="ARBA" id="ARBA00022960"/>
    </source>
</evidence>
<evidence type="ECO:0000256" key="13">
    <source>
        <dbReference type="ARBA" id="ARBA00023316"/>
    </source>
</evidence>
<dbReference type="AlphaFoldDB" id="A0A921MKA0"/>
<evidence type="ECO:0000313" key="18">
    <source>
        <dbReference type="EMBL" id="HJG86143.1"/>
    </source>
</evidence>
<evidence type="ECO:0000256" key="1">
    <source>
        <dbReference type="ARBA" id="ARBA00004651"/>
    </source>
</evidence>
<evidence type="ECO:0000256" key="11">
    <source>
        <dbReference type="ARBA" id="ARBA00023136"/>
    </source>
</evidence>
<keyword evidence="12 17" id="KW-0046">Antibiotic resistance</keyword>
<dbReference type="InterPro" id="IPR003824">
    <property type="entry name" value="UppP"/>
</dbReference>
<feature type="transmembrane region" description="Helical" evidence="17">
    <location>
        <begin position="232"/>
        <end position="252"/>
    </location>
</feature>
<evidence type="ECO:0000256" key="4">
    <source>
        <dbReference type="ARBA" id="ARBA00021581"/>
    </source>
</evidence>
<dbReference type="GO" id="GO:0005886">
    <property type="term" value="C:plasma membrane"/>
    <property type="evidence" value="ECO:0007669"/>
    <property type="project" value="UniProtKB-SubCell"/>
</dbReference>
<gene>
    <name evidence="17" type="primary">uppP</name>
    <name evidence="18" type="ORF">K8V01_03835</name>
</gene>
<evidence type="ECO:0000256" key="10">
    <source>
        <dbReference type="ARBA" id="ARBA00022989"/>
    </source>
</evidence>
<evidence type="ECO:0000256" key="6">
    <source>
        <dbReference type="ARBA" id="ARBA00022692"/>
    </source>
</evidence>
<evidence type="ECO:0000256" key="9">
    <source>
        <dbReference type="ARBA" id="ARBA00022984"/>
    </source>
</evidence>
<dbReference type="Pfam" id="PF02673">
    <property type="entry name" value="BacA"/>
    <property type="match status" value="1"/>
</dbReference>
<dbReference type="GO" id="GO:0071555">
    <property type="term" value="P:cell wall organization"/>
    <property type="evidence" value="ECO:0007669"/>
    <property type="project" value="UniProtKB-KW"/>
</dbReference>
<keyword evidence="11 17" id="KW-0472">Membrane</keyword>
<dbReference type="GO" id="GO:0008360">
    <property type="term" value="P:regulation of cell shape"/>
    <property type="evidence" value="ECO:0007669"/>
    <property type="project" value="UniProtKB-KW"/>
</dbReference>
<keyword evidence="10 17" id="KW-1133">Transmembrane helix</keyword>
<keyword evidence="5 17" id="KW-1003">Cell membrane</keyword>
<keyword evidence="6 17" id="KW-0812">Transmembrane</keyword>
<organism evidence="18 19">
    <name type="scientific">Pseudoflavonifractor capillosus</name>
    <dbReference type="NCBI Taxonomy" id="106588"/>
    <lineage>
        <taxon>Bacteria</taxon>
        <taxon>Bacillati</taxon>
        <taxon>Bacillota</taxon>
        <taxon>Clostridia</taxon>
        <taxon>Eubacteriales</taxon>
        <taxon>Oscillospiraceae</taxon>
        <taxon>Pseudoflavonifractor</taxon>
    </lineage>
</organism>
<evidence type="ECO:0000256" key="15">
    <source>
        <dbReference type="ARBA" id="ARBA00032932"/>
    </source>
</evidence>
<dbReference type="RefSeq" id="WP_295369443.1">
    <property type="nucleotide sequence ID" value="NZ_DYUC01000029.1"/>
</dbReference>
<comment type="function">
    <text evidence="17">Catalyzes the dephosphorylation of undecaprenyl diphosphate (UPP). Confers resistance to bacitracin.</text>
</comment>
<evidence type="ECO:0000256" key="7">
    <source>
        <dbReference type="ARBA" id="ARBA00022801"/>
    </source>
</evidence>
<comment type="caution">
    <text evidence="18">The sequence shown here is derived from an EMBL/GenBank/DDBJ whole genome shotgun (WGS) entry which is preliminary data.</text>
</comment>
<dbReference type="GO" id="GO:0050380">
    <property type="term" value="F:undecaprenyl-diphosphatase activity"/>
    <property type="evidence" value="ECO:0007669"/>
    <property type="project" value="UniProtKB-UniRule"/>
</dbReference>
<keyword evidence="9 17" id="KW-0573">Peptidoglycan synthesis</keyword>
<comment type="miscellaneous">
    <text evidence="17">Bacitracin is thought to be involved in the inhibition of peptidoglycan synthesis by sequestering undecaprenyl diphosphate, thereby reducing the pool of lipid carrier available.</text>
</comment>
<evidence type="ECO:0000256" key="17">
    <source>
        <dbReference type="HAMAP-Rule" id="MF_01006"/>
    </source>
</evidence>
<feature type="transmembrane region" description="Helical" evidence="17">
    <location>
        <begin position="193"/>
        <end position="212"/>
    </location>
</feature>
<keyword evidence="8 17" id="KW-0133">Cell shape</keyword>
<feature type="transmembrane region" description="Helical" evidence="17">
    <location>
        <begin position="120"/>
        <end position="140"/>
    </location>
</feature>
<feature type="transmembrane region" description="Helical" evidence="17">
    <location>
        <begin position="96"/>
        <end position="114"/>
    </location>
</feature>